<feature type="domain" description="RED-like N-terminal" evidence="5">
    <location>
        <begin position="84"/>
        <end position="224"/>
    </location>
</feature>
<evidence type="ECO:0000256" key="2">
    <source>
        <dbReference type="ARBA" id="ARBA00023242"/>
    </source>
</evidence>
<name>A0A0L0T568_ALLM3</name>
<dbReference type="Pfam" id="PF07808">
    <property type="entry name" value="RED_N"/>
    <property type="match status" value="1"/>
</dbReference>
<evidence type="ECO:0000313" key="6">
    <source>
        <dbReference type="EMBL" id="KNE69882.1"/>
    </source>
</evidence>
<dbReference type="EMBL" id="GG745363">
    <property type="protein sequence ID" value="KNE69882.1"/>
    <property type="molecule type" value="Genomic_DNA"/>
</dbReference>
<evidence type="ECO:0000259" key="5">
    <source>
        <dbReference type="Pfam" id="PF07808"/>
    </source>
</evidence>
<organism evidence="6 7">
    <name type="scientific">Allomyces macrogynus (strain ATCC 38327)</name>
    <name type="common">Allomyces javanicus var. macrogynus</name>
    <dbReference type="NCBI Taxonomy" id="578462"/>
    <lineage>
        <taxon>Eukaryota</taxon>
        <taxon>Fungi</taxon>
        <taxon>Fungi incertae sedis</taxon>
        <taxon>Blastocladiomycota</taxon>
        <taxon>Blastocladiomycetes</taxon>
        <taxon>Blastocladiales</taxon>
        <taxon>Blastocladiaceae</taxon>
        <taxon>Allomyces</taxon>
    </lineage>
</organism>
<reference evidence="6 7" key="1">
    <citation type="submission" date="2009-11" db="EMBL/GenBank/DDBJ databases">
        <title>Annotation of Allomyces macrogynus ATCC 38327.</title>
        <authorList>
            <consortium name="The Broad Institute Genome Sequencing Platform"/>
            <person name="Russ C."/>
            <person name="Cuomo C."/>
            <person name="Burger G."/>
            <person name="Gray M.W."/>
            <person name="Holland P.W.H."/>
            <person name="King N."/>
            <person name="Lang F.B.F."/>
            <person name="Roger A.J."/>
            <person name="Ruiz-Trillo I."/>
            <person name="Young S.K."/>
            <person name="Zeng Q."/>
            <person name="Gargeya S."/>
            <person name="Fitzgerald M."/>
            <person name="Haas B."/>
            <person name="Abouelleil A."/>
            <person name="Alvarado L."/>
            <person name="Arachchi H.M."/>
            <person name="Berlin A."/>
            <person name="Chapman S.B."/>
            <person name="Gearin G."/>
            <person name="Goldberg J."/>
            <person name="Griggs A."/>
            <person name="Gujja S."/>
            <person name="Hansen M."/>
            <person name="Heiman D."/>
            <person name="Howarth C."/>
            <person name="Larimer J."/>
            <person name="Lui A."/>
            <person name="MacDonald P.J.P."/>
            <person name="McCowen C."/>
            <person name="Montmayeur A."/>
            <person name="Murphy C."/>
            <person name="Neiman D."/>
            <person name="Pearson M."/>
            <person name="Priest M."/>
            <person name="Roberts A."/>
            <person name="Saif S."/>
            <person name="Shea T."/>
            <person name="Sisk P."/>
            <person name="Stolte C."/>
            <person name="Sykes S."/>
            <person name="Wortman J."/>
            <person name="Nusbaum C."/>
            <person name="Birren B."/>
        </authorList>
    </citation>
    <scope>NUCLEOTIDE SEQUENCE [LARGE SCALE GENOMIC DNA]</scope>
    <source>
        <strain evidence="6 7">ATCC 38327</strain>
    </source>
</reference>
<feature type="compositionally biased region" description="Polar residues" evidence="4">
    <location>
        <begin position="1"/>
        <end position="18"/>
    </location>
</feature>
<feature type="coiled-coil region" evidence="3">
    <location>
        <begin position="255"/>
        <end position="282"/>
    </location>
</feature>
<keyword evidence="3" id="KW-0175">Coiled coil</keyword>
<evidence type="ECO:0000256" key="1">
    <source>
        <dbReference type="ARBA" id="ARBA00004123"/>
    </source>
</evidence>
<sequence>MTLTSTNMLSRTAFSLSQDDFRRLLQTPRAPGAGSAARPRAPKPGSNSASTPRDDLRPRHLKRPKPAATSDDRAGTPSTDAAASPATESKYRDRAAERRDGVNRDYEASDAVVAALQGQPMTSETSQFLGGDAAHTHLVKGLDVSLLRQERERIRAQRAETTGPAAAAAVPDADQVGEEEEKRSGASDLAKSILEAVFKKPPPPPATNPHFYLGRMTFVYDLTAADPFAPPAVLLRIVAPGNAEPGVDVRQNAVLESVLELLDKAKKAVREKEAAKAGLTALGQQTAAVVVPIFGDVKEDIDIDIRPEALAMQTIEPVIPEPAHPTPPPPTNVTDLLATASLAPAATAKPAKRKLPRFDDSDMQDLDMFEAGGGGPAEYVDHIMDEREAALAEQEMLQNLRGQVRHELATKGVLKEPSGRPSKHRRVAGHDVSQVTAAMVAKYGATPKPK</sequence>
<keyword evidence="7" id="KW-1185">Reference proteome</keyword>
<feature type="compositionally biased region" description="Low complexity" evidence="4">
    <location>
        <begin position="75"/>
        <end position="88"/>
    </location>
</feature>
<feature type="region of interest" description="Disordered" evidence="4">
    <location>
        <begin position="158"/>
        <end position="186"/>
    </location>
</feature>
<proteinExistence type="predicted"/>
<comment type="subcellular location">
    <subcellularLocation>
        <location evidence="1">Nucleus</location>
    </subcellularLocation>
</comment>
<evidence type="ECO:0000256" key="3">
    <source>
        <dbReference type="SAM" id="Coils"/>
    </source>
</evidence>
<dbReference type="VEuPathDB" id="FungiDB:AMAG_20129"/>
<dbReference type="InterPro" id="IPR039896">
    <property type="entry name" value="Red-like"/>
</dbReference>
<feature type="region of interest" description="Disordered" evidence="4">
    <location>
        <begin position="1"/>
        <end position="106"/>
    </location>
</feature>
<dbReference type="Proteomes" id="UP000054350">
    <property type="component" value="Unassembled WGS sequence"/>
</dbReference>
<dbReference type="InterPro" id="IPR012916">
    <property type="entry name" value="RED_N"/>
</dbReference>
<feature type="compositionally biased region" description="Low complexity" evidence="4">
    <location>
        <begin position="28"/>
        <end position="46"/>
    </location>
</feature>
<reference evidence="7" key="2">
    <citation type="submission" date="2009-11" db="EMBL/GenBank/DDBJ databases">
        <title>The Genome Sequence of Allomyces macrogynus strain ATCC 38327.</title>
        <authorList>
            <consortium name="The Broad Institute Genome Sequencing Platform"/>
            <person name="Russ C."/>
            <person name="Cuomo C."/>
            <person name="Shea T."/>
            <person name="Young S.K."/>
            <person name="Zeng Q."/>
            <person name="Koehrsen M."/>
            <person name="Haas B."/>
            <person name="Borodovsky M."/>
            <person name="Guigo R."/>
            <person name="Alvarado L."/>
            <person name="Berlin A."/>
            <person name="Borenstein D."/>
            <person name="Chen Z."/>
            <person name="Engels R."/>
            <person name="Freedman E."/>
            <person name="Gellesch M."/>
            <person name="Goldberg J."/>
            <person name="Griggs A."/>
            <person name="Gujja S."/>
            <person name="Heiman D."/>
            <person name="Hepburn T."/>
            <person name="Howarth C."/>
            <person name="Jen D."/>
            <person name="Larson L."/>
            <person name="Lewis B."/>
            <person name="Mehta T."/>
            <person name="Park D."/>
            <person name="Pearson M."/>
            <person name="Roberts A."/>
            <person name="Saif S."/>
            <person name="Shenoy N."/>
            <person name="Sisk P."/>
            <person name="Stolte C."/>
            <person name="Sykes S."/>
            <person name="Walk T."/>
            <person name="White J."/>
            <person name="Yandava C."/>
            <person name="Burger G."/>
            <person name="Gray M.W."/>
            <person name="Holland P.W.H."/>
            <person name="King N."/>
            <person name="Lang F.B.F."/>
            <person name="Roger A.J."/>
            <person name="Ruiz-Trillo I."/>
            <person name="Lander E."/>
            <person name="Nusbaum C."/>
        </authorList>
    </citation>
    <scope>NUCLEOTIDE SEQUENCE [LARGE SCALE GENOMIC DNA]</scope>
    <source>
        <strain evidence="7">ATCC 38327</strain>
    </source>
</reference>
<dbReference type="STRING" id="578462.A0A0L0T568"/>
<gene>
    <name evidence="6" type="ORF">AMAG_20129</name>
</gene>
<dbReference type="PANTHER" id="PTHR12765">
    <property type="entry name" value="RED PROTEIN IK FACTOR CYTOKINE IK"/>
    <property type="match status" value="1"/>
</dbReference>
<evidence type="ECO:0000313" key="7">
    <source>
        <dbReference type="Proteomes" id="UP000054350"/>
    </source>
</evidence>
<dbReference type="GO" id="GO:0005634">
    <property type="term" value="C:nucleus"/>
    <property type="evidence" value="ECO:0007669"/>
    <property type="project" value="UniProtKB-SubCell"/>
</dbReference>
<dbReference type="AlphaFoldDB" id="A0A0L0T568"/>
<feature type="region of interest" description="Disordered" evidence="4">
    <location>
        <begin position="413"/>
        <end position="433"/>
    </location>
</feature>
<feature type="compositionally biased region" description="Basic and acidic residues" evidence="4">
    <location>
        <begin position="89"/>
        <end position="106"/>
    </location>
</feature>
<dbReference type="eggNOG" id="KOG2498">
    <property type="taxonomic scope" value="Eukaryota"/>
</dbReference>
<dbReference type="OrthoDB" id="3366823at2759"/>
<accession>A0A0L0T568</accession>
<feature type="compositionally biased region" description="Low complexity" evidence="4">
    <location>
        <begin position="159"/>
        <end position="174"/>
    </location>
</feature>
<protein>
    <recommendedName>
        <fullName evidence="5">RED-like N-terminal domain-containing protein</fullName>
    </recommendedName>
</protein>
<keyword evidence="2" id="KW-0539">Nucleus</keyword>
<evidence type="ECO:0000256" key="4">
    <source>
        <dbReference type="SAM" id="MobiDB-lite"/>
    </source>
</evidence>